<keyword evidence="6" id="KW-1185">Reference proteome</keyword>
<dbReference type="InterPro" id="IPR020449">
    <property type="entry name" value="Tscrpt_reg_AraC-type_HTH"/>
</dbReference>
<dbReference type="GO" id="GO:0003700">
    <property type="term" value="F:DNA-binding transcription factor activity"/>
    <property type="evidence" value="ECO:0007669"/>
    <property type="project" value="InterPro"/>
</dbReference>
<keyword evidence="3" id="KW-0804">Transcription</keyword>
<dbReference type="PANTHER" id="PTHR43280:SF2">
    <property type="entry name" value="HTH-TYPE TRANSCRIPTIONAL REGULATOR EXSA"/>
    <property type="match status" value="1"/>
</dbReference>
<dbReference type="PROSITE" id="PS00041">
    <property type="entry name" value="HTH_ARAC_FAMILY_1"/>
    <property type="match status" value="1"/>
</dbReference>
<dbReference type="InterPro" id="IPR037923">
    <property type="entry name" value="HTH-like"/>
</dbReference>
<dbReference type="AlphaFoldDB" id="A0A1I0E0Y7"/>
<dbReference type="InterPro" id="IPR009057">
    <property type="entry name" value="Homeodomain-like_sf"/>
</dbReference>
<dbReference type="PROSITE" id="PS01124">
    <property type="entry name" value="HTH_ARAC_FAMILY_2"/>
    <property type="match status" value="1"/>
</dbReference>
<dbReference type="Gene3D" id="1.10.10.60">
    <property type="entry name" value="Homeodomain-like"/>
    <property type="match status" value="2"/>
</dbReference>
<dbReference type="OrthoDB" id="5949386at2"/>
<evidence type="ECO:0000313" key="6">
    <source>
        <dbReference type="Proteomes" id="UP000199308"/>
    </source>
</evidence>
<evidence type="ECO:0000313" key="5">
    <source>
        <dbReference type="EMBL" id="SET37979.1"/>
    </source>
</evidence>
<dbReference type="InterPro" id="IPR018060">
    <property type="entry name" value="HTH_AraC"/>
</dbReference>
<dbReference type="Pfam" id="PF12833">
    <property type="entry name" value="HTH_18"/>
    <property type="match status" value="1"/>
</dbReference>
<dbReference type="SUPFAM" id="SSF51215">
    <property type="entry name" value="Regulatory protein AraC"/>
    <property type="match status" value="1"/>
</dbReference>
<organism evidence="5 6">
    <name type="scientific">Thalassotalea agarivorans</name>
    <name type="common">Thalassomonas agarivorans</name>
    <dbReference type="NCBI Taxonomy" id="349064"/>
    <lineage>
        <taxon>Bacteria</taxon>
        <taxon>Pseudomonadati</taxon>
        <taxon>Pseudomonadota</taxon>
        <taxon>Gammaproteobacteria</taxon>
        <taxon>Alteromonadales</taxon>
        <taxon>Colwelliaceae</taxon>
        <taxon>Thalassotalea</taxon>
    </lineage>
</organism>
<evidence type="ECO:0000259" key="4">
    <source>
        <dbReference type="PROSITE" id="PS01124"/>
    </source>
</evidence>
<keyword evidence="1" id="KW-0805">Transcription regulation</keyword>
<dbReference type="STRING" id="349064.SAMN05660429_01663"/>
<reference evidence="5 6" key="1">
    <citation type="submission" date="2016-10" db="EMBL/GenBank/DDBJ databases">
        <authorList>
            <person name="de Groot N.N."/>
        </authorList>
    </citation>
    <scope>NUCLEOTIDE SEQUENCE [LARGE SCALE GENOMIC DNA]</scope>
    <source>
        <strain evidence="5 6">DSM 19706</strain>
    </source>
</reference>
<dbReference type="SUPFAM" id="SSF46689">
    <property type="entry name" value="Homeodomain-like"/>
    <property type="match status" value="2"/>
</dbReference>
<accession>A0A1I0E0Y7</accession>
<protein>
    <submittedName>
        <fullName evidence="5">Transcriptional regulator, AraC family</fullName>
    </submittedName>
</protein>
<dbReference type="GO" id="GO:0043565">
    <property type="term" value="F:sequence-specific DNA binding"/>
    <property type="evidence" value="ECO:0007669"/>
    <property type="project" value="InterPro"/>
</dbReference>
<evidence type="ECO:0000256" key="3">
    <source>
        <dbReference type="ARBA" id="ARBA00023163"/>
    </source>
</evidence>
<evidence type="ECO:0000256" key="1">
    <source>
        <dbReference type="ARBA" id="ARBA00023015"/>
    </source>
</evidence>
<evidence type="ECO:0000256" key="2">
    <source>
        <dbReference type="ARBA" id="ARBA00023125"/>
    </source>
</evidence>
<name>A0A1I0E0Y7_THASX</name>
<dbReference type="PANTHER" id="PTHR43280">
    <property type="entry name" value="ARAC-FAMILY TRANSCRIPTIONAL REGULATOR"/>
    <property type="match status" value="1"/>
</dbReference>
<proteinExistence type="predicted"/>
<dbReference type="SMART" id="SM00342">
    <property type="entry name" value="HTH_ARAC"/>
    <property type="match status" value="1"/>
</dbReference>
<keyword evidence="2" id="KW-0238">DNA-binding</keyword>
<sequence>MSQQSKVFCEPYCIEQGLQFEIHHVAYQKDAPYSCLMHFHEVHEFIVFEHVNGQYFNQLGETHIRDNDIVFTPALETHDFELNNEQKSWFIIQFLPELFQQTELQHLMPFFEKGVHLKASNDHALQVQQLTQWLLESYQQNPISYRSLTLLKLLVLTIADVYQPVVQQDALKIPMNDGLQRLAPVLNLFKDEQYIDISLEQAAKLCFLSPSYFSRMFKKVFRCNFSEYLVRHKLNIAARRLSQTQDSITDISYDLGFANPSHFIAQFKKTYDQTPLKYRKQMIDRTI</sequence>
<dbReference type="InterPro" id="IPR018062">
    <property type="entry name" value="HTH_AraC-typ_CS"/>
</dbReference>
<feature type="domain" description="HTH araC/xylS-type" evidence="4">
    <location>
        <begin position="180"/>
        <end position="281"/>
    </location>
</feature>
<dbReference type="PRINTS" id="PR00032">
    <property type="entry name" value="HTHARAC"/>
</dbReference>
<dbReference type="EMBL" id="FOHK01000007">
    <property type="protein sequence ID" value="SET37979.1"/>
    <property type="molecule type" value="Genomic_DNA"/>
</dbReference>
<dbReference type="Proteomes" id="UP000199308">
    <property type="component" value="Unassembled WGS sequence"/>
</dbReference>
<gene>
    <name evidence="5" type="ORF">SAMN05660429_01663</name>
</gene>